<sequence length="251" mass="27610">MATTVTEEASETLKYQTRVLKVSIHCEGCKRKVKKILQSIDGVYTITIDSKQHKVTVTGNVDAETLIKKLVNSGKHAELWPVKGDKKEKEQGKAKNNEKQKDPQSSADNQKKESENIEVKPTGAQAFKNSRGGQGKKPENTSTGFQNPAMNKKGGKIDGPTHPQGPAIGPFYLIPPHQQVYSYPPAYRVPVYVVSYNVAYPDATHSGSYNATPPPPNTYIDTQPEDYPLVPPTSDSFEMFSDENPNGCSIM</sequence>
<dbReference type="Pfam" id="PF00403">
    <property type="entry name" value="HMA"/>
    <property type="match status" value="1"/>
</dbReference>
<reference evidence="7 8" key="1">
    <citation type="submission" date="2020-04" db="EMBL/GenBank/DDBJ databases">
        <title>Plant Genome Project.</title>
        <authorList>
            <person name="Zhang R.-G."/>
        </authorList>
    </citation>
    <scope>NUCLEOTIDE SEQUENCE [LARGE SCALE GENOMIC DNA]</scope>
    <source>
        <strain evidence="7">YNK0</strain>
        <tissue evidence="7">Leaf</tissue>
    </source>
</reference>
<dbReference type="GO" id="GO:0046872">
    <property type="term" value="F:metal ion binding"/>
    <property type="evidence" value="ECO:0007669"/>
    <property type="project" value="UniProtKB-KW"/>
</dbReference>
<feature type="compositionally biased region" description="Polar residues" evidence="5">
    <location>
        <begin position="140"/>
        <end position="149"/>
    </location>
</feature>
<keyword evidence="1" id="KW-0488">Methylation</keyword>
<evidence type="ECO:0000256" key="1">
    <source>
        <dbReference type="ARBA" id="ARBA00022481"/>
    </source>
</evidence>
<accession>A0A834YGY5</accession>
<dbReference type="CDD" id="cd00371">
    <property type="entry name" value="HMA"/>
    <property type="match status" value="1"/>
</dbReference>
<feature type="region of interest" description="Disordered" evidence="5">
    <location>
        <begin position="78"/>
        <end position="164"/>
    </location>
</feature>
<dbReference type="SUPFAM" id="SSF55008">
    <property type="entry name" value="HMA, heavy metal-associated domain"/>
    <property type="match status" value="1"/>
</dbReference>
<proteinExistence type="inferred from homology"/>
<organism evidence="7 8">
    <name type="scientific">Tetracentron sinense</name>
    <name type="common">Spur-leaf</name>
    <dbReference type="NCBI Taxonomy" id="13715"/>
    <lineage>
        <taxon>Eukaryota</taxon>
        <taxon>Viridiplantae</taxon>
        <taxon>Streptophyta</taxon>
        <taxon>Embryophyta</taxon>
        <taxon>Tracheophyta</taxon>
        <taxon>Spermatophyta</taxon>
        <taxon>Magnoliopsida</taxon>
        <taxon>Trochodendrales</taxon>
        <taxon>Trochodendraceae</taxon>
        <taxon>Tetracentron</taxon>
    </lineage>
</organism>
<comment type="caution">
    <text evidence="7">The sequence shown here is derived from an EMBL/GenBank/DDBJ whole genome shotgun (WGS) entry which is preliminary data.</text>
</comment>
<dbReference type="InterPro" id="IPR036163">
    <property type="entry name" value="HMA_dom_sf"/>
</dbReference>
<dbReference type="PANTHER" id="PTHR45868:SF80">
    <property type="entry name" value="F15K9.8-RELATED"/>
    <property type="match status" value="1"/>
</dbReference>
<dbReference type="PANTHER" id="PTHR45868">
    <property type="entry name" value="HEAVY METAL-ASSOCIATED ISOPRENYLATED PLANT PROTEIN 33-RELATED"/>
    <property type="match status" value="1"/>
</dbReference>
<evidence type="ECO:0000256" key="2">
    <source>
        <dbReference type="ARBA" id="ARBA00022723"/>
    </source>
</evidence>
<dbReference type="PROSITE" id="PS50846">
    <property type="entry name" value="HMA_2"/>
    <property type="match status" value="1"/>
</dbReference>
<feature type="domain" description="HMA" evidence="6">
    <location>
        <begin position="15"/>
        <end position="78"/>
    </location>
</feature>
<keyword evidence="8" id="KW-1185">Reference proteome</keyword>
<evidence type="ECO:0000256" key="3">
    <source>
        <dbReference type="ARBA" id="ARBA00023289"/>
    </source>
</evidence>
<comment type="similarity">
    <text evidence="4">Belongs to the HIPP family.</text>
</comment>
<feature type="compositionally biased region" description="Basic and acidic residues" evidence="5">
    <location>
        <begin position="78"/>
        <end position="102"/>
    </location>
</feature>
<evidence type="ECO:0000256" key="5">
    <source>
        <dbReference type="SAM" id="MobiDB-lite"/>
    </source>
</evidence>
<dbReference type="Gene3D" id="3.30.70.100">
    <property type="match status" value="1"/>
</dbReference>
<dbReference type="InterPro" id="IPR006121">
    <property type="entry name" value="HMA_dom"/>
</dbReference>
<dbReference type="FunFam" id="3.30.70.100:FF:000008">
    <property type="entry name" value="Copper transport protein ATOX1"/>
    <property type="match status" value="1"/>
</dbReference>
<keyword evidence="2" id="KW-0479">Metal-binding</keyword>
<evidence type="ECO:0000256" key="4">
    <source>
        <dbReference type="ARBA" id="ARBA00024045"/>
    </source>
</evidence>
<dbReference type="AlphaFoldDB" id="A0A834YGY5"/>
<evidence type="ECO:0000313" key="8">
    <source>
        <dbReference type="Proteomes" id="UP000655225"/>
    </source>
</evidence>
<protein>
    <recommendedName>
        <fullName evidence="6">HMA domain-containing protein</fullName>
    </recommendedName>
</protein>
<evidence type="ECO:0000259" key="6">
    <source>
        <dbReference type="PROSITE" id="PS50846"/>
    </source>
</evidence>
<dbReference type="Proteomes" id="UP000655225">
    <property type="component" value="Unassembled WGS sequence"/>
</dbReference>
<feature type="compositionally biased region" description="Basic and acidic residues" evidence="5">
    <location>
        <begin position="109"/>
        <end position="118"/>
    </location>
</feature>
<keyword evidence="3" id="KW-0636">Prenylation</keyword>
<dbReference type="OMA" id="NARVTME"/>
<gene>
    <name evidence="7" type="ORF">HHK36_026481</name>
</gene>
<keyword evidence="3" id="KW-0449">Lipoprotein</keyword>
<dbReference type="EMBL" id="JABCRI010000020">
    <property type="protein sequence ID" value="KAF8387820.1"/>
    <property type="molecule type" value="Genomic_DNA"/>
</dbReference>
<dbReference type="OrthoDB" id="689350at2759"/>
<evidence type="ECO:0000313" key="7">
    <source>
        <dbReference type="EMBL" id="KAF8387820.1"/>
    </source>
</evidence>
<name>A0A834YGY5_TETSI</name>